<dbReference type="SMART" id="SM01244">
    <property type="entry name" value="IRS"/>
    <property type="match status" value="1"/>
</dbReference>
<comment type="subcellular location">
    <subcellularLocation>
        <location evidence="1">Cytoplasm</location>
        <location evidence="1">Cytoskeleton</location>
    </subcellularLocation>
</comment>
<dbReference type="CDD" id="cd10569">
    <property type="entry name" value="FERM_C_Talin"/>
    <property type="match status" value="1"/>
</dbReference>
<dbReference type="Proteomes" id="UP000887566">
    <property type="component" value="Unplaced"/>
</dbReference>
<dbReference type="FunFam" id="1.20.1420.10:FF:000002">
    <property type="entry name" value="Talin 2"/>
    <property type="match status" value="1"/>
</dbReference>
<dbReference type="InterPro" id="IPR057346">
    <property type="entry name" value="Talin1/2_VBS2"/>
</dbReference>
<dbReference type="InterPro" id="IPR049108">
    <property type="entry name" value="Talin_R4"/>
</dbReference>
<dbReference type="GO" id="GO:0030036">
    <property type="term" value="P:actin cytoskeleton organization"/>
    <property type="evidence" value="ECO:0007669"/>
    <property type="project" value="TreeGrafter"/>
</dbReference>
<dbReference type="PROSITE" id="PS50057">
    <property type="entry name" value="FERM_3"/>
    <property type="match status" value="1"/>
</dbReference>
<dbReference type="Pfam" id="PF21692">
    <property type="entry name" value="Talin_R4"/>
    <property type="match status" value="2"/>
</dbReference>
<dbReference type="Gene3D" id="1.20.80.10">
    <property type="match status" value="1"/>
</dbReference>
<dbReference type="SUPFAM" id="SSF109880">
    <property type="entry name" value="A middle domain of Talin 1"/>
    <property type="match status" value="1"/>
</dbReference>
<dbReference type="InterPro" id="IPR054082">
    <property type="entry name" value="Talin_IBS2B"/>
</dbReference>
<proteinExistence type="predicted"/>
<dbReference type="InterPro" id="IPR019747">
    <property type="entry name" value="FERM_CS"/>
</dbReference>
<dbReference type="SUPFAM" id="SSF47031">
    <property type="entry name" value="Second domain of FERM"/>
    <property type="match status" value="1"/>
</dbReference>
<dbReference type="GO" id="GO:0005925">
    <property type="term" value="C:focal adhesion"/>
    <property type="evidence" value="ECO:0007669"/>
    <property type="project" value="InterPro"/>
</dbReference>
<dbReference type="FunFam" id="1.20.1410.10:FF:000001">
    <property type="entry name" value="Talin 2"/>
    <property type="match status" value="1"/>
</dbReference>
<dbReference type="GO" id="GO:0005178">
    <property type="term" value="F:integrin binding"/>
    <property type="evidence" value="ECO:0007669"/>
    <property type="project" value="TreeGrafter"/>
</dbReference>
<dbReference type="InterPro" id="IPR054060">
    <property type="entry name" value="TLN1-like_RS"/>
</dbReference>
<dbReference type="Gene3D" id="1.20.1410.10">
    <property type="entry name" value="I/LWEQ domain"/>
    <property type="match status" value="1"/>
</dbReference>
<feature type="domain" description="FERM" evidence="4">
    <location>
        <begin position="275"/>
        <end position="605"/>
    </location>
</feature>
<dbReference type="PROSITE" id="PS50945">
    <property type="entry name" value="I_LWEQ"/>
    <property type="match status" value="1"/>
</dbReference>
<protein>
    <submittedName>
        <fullName evidence="7">Talin 1</fullName>
    </submittedName>
</protein>
<dbReference type="GO" id="GO:0005886">
    <property type="term" value="C:plasma membrane"/>
    <property type="evidence" value="ECO:0007669"/>
    <property type="project" value="TreeGrafter"/>
</dbReference>
<dbReference type="CDD" id="cd14473">
    <property type="entry name" value="FERM_B-lobe"/>
    <property type="match status" value="1"/>
</dbReference>
<dbReference type="GO" id="GO:0001726">
    <property type="term" value="C:ruffle"/>
    <property type="evidence" value="ECO:0007669"/>
    <property type="project" value="InterPro"/>
</dbReference>
<dbReference type="Pfam" id="PF02174">
    <property type="entry name" value="IRS"/>
    <property type="match status" value="1"/>
</dbReference>
<dbReference type="InterPro" id="IPR015224">
    <property type="entry name" value="Talin_cent"/>
</dbReference>
<dbReference type="Pfam" id="PF09141">
    <property type="entry name" value="Talin_middle"/>
    <property type="match status" value="1"/>
</dbReference>
<dbReference type="PANTHER" id="PTHR19981:SF1">
    <property type="entry name" value="RHEA, ISOFORM B"/>
    <property type="match status" value="1"/>
</dbReference>
<organism evidence="6 7">
    <name type="scientific">Plectus sambesii</name>
    <dbReference type="NCBI Taxonomy" id="2011161"/>
    <lineage>
        <taxon>Eukaryota</taxon>
        <taxon>Metazoa</taxon>
        <taxon>Ecdysozoa</taxon>
        <taxon>Nematoda</taxon>
        <taxon>Chromadorea</taxon>
        <taxon>Plectida</taxon>
        <taxon>Plectina</taxon>
        <taxon>Plectoidea</taxon>
        <taxon>Plectidae</taxon>
        <taxon>Plectus</taxon>
    </lineage>
</organism>
<dbReference type="Pfam" id="PF01608">
    <property type="entry name" value="I_LWEQ"/>
    <property type="match status" value="1"/>
</dbReference>
<evidence type="ECO:0000256" key="3">
    <source>
        <dbReference type="ARBA" id="ARBA00023212"/>
    </source>
</evidence>
<dbReference type="InterPro" id="IPR015009">
    <property type="entry name" value="Vinculin-bd_dom"/>
</dbReference>
<dbReference type="InterPro" id="IPR035963">
    <property type="entry name" value="FERM_2"/>
</dbReference>
<evidence type="ECO:0000313" key="7">
    <source>
        <dbReference type="WBParaSite" id="PSAMB.scaffold1085size36142.g10814.t1"/>
    </source>
</evidence>
<dbReference type="Gene3D" id="1.20.120.230">
    <property type="entry name" value="Alpha-catenin/vinculin-like"/>
    <property type="match status" value="5"/>
</dbReference>
<evidence type="ECO:0000313" key="6">
    <source>
        <dbReference type="Proteomes" id="UP000887566"/>
    </source>
</evidence>
<dbReference type="GO" id="GO:0005737">
    <property type="term" value="C:cytoplasm"/>
    <property type="evidence" value="ECO:0007669"/>
    <property type="project" value="TreeGrafter"/>
</dbReference>
<dbReference type="InterPro" id="IPR037438">
    <property type="entry name" value="Talin1/2-RS"/>
</dbReference>
<dbReference type="InterPro" id="IPR019749">
    <property type="entry name" value="Band_41_domain"/>
</dbReference>
<dbReference type="FunFam" id="2.30.29.30:FF:000028">
    <property type="entry name" value="Talin 2"/>
    <property type="match status" value="1"/>
</dbReference>
<dbReference type="GO" id="GO:0098609">
    <property type="term" value="P:cell-cell adhesion"/>
    <property type="evidence" value="ECO:0007669"/>
    <property type="project" value="TreeGrafter"/>
</dbReference>
<accession>A0A914UMG2</accession>
<dbReference type="PANTHER" id="PTHR19981">
    <property type="entry name" value="TALIN"/>
    <property type="match status" value="1"/>
</dbReference>
<keyword evidence="6" id="KW-1185">Reference proteome</keyword>
<reference evidence="7" key="1">
    <citation type="submission" date="2022-11" db="UniProtKB">
        <authorList>
            <consortium name="WormBaseParasite"/>
        </authorList>
    </citation>
    <scope>IDENTIFICATION</scope>
</reference>
<dbReference type="InterPro" id="IPR019748">
    <property type="entry name" value="FERM_central"/>
</dbReference>
<keyword evidence="3" id="KW-0206">Cytoskeleton</keyword>
<dbReference type="CDD" id="cd12150">
    <property type="entry name" value="talin-RS"/>
    <property type="match status" value="1"/>
</dbReference>
<dbReference type="SMART" id="SM00295">
    <property type="entry name" value="B41"/>
    <property type="match status" value="1"/>
</dbReference>
<dbReference type="GO" id="GO:0005856">
    <property type="term" value="C:cytoskeleton"/>
    <property type="evidence" value="ECO:0007669"/>
    <property type="project" value="UniProtKB-SubCell"/>
</dbReference>
<dbReference type="InterPro" id="IPR035964">
    <property type="entry name" value="I/LWEQ_dom_sf"/>
</dbReference>
<dbReference type="PROSITE" id="PS00661">
    <property type="entry name" value="FERM_2"/>
    <property type="match status" value="1"/>
</dbReference>
<evidence type="ECO:0000259" key="4">
    <source>
        <dbReference type="PROSITE" id="PS50057"/>
    </source>
</evidence>
<evidence type="ECO:0000256" key="2">
    <source>
        <dbReference type="ARBA" id="ARBA00022490"/>
    </source>
</evidence>
<dbReference type="Pfam" id="PF21896">
    <property type="entry name" value="Talin_IBS2B"/>
    <property type="match status" value="3"/>
</dbReference>
<dbReference type="InterPro" id="IPR011993">
    <property type="entry name" value="PH-like_dom_sf"/>
</dbReference>
<dbReference type="SMART" id="SM00307">
    <property type="entry name" value="ILWEQ"/>
    <property type="match status" value="1"/>
</dbReference>
<evidence type="ECO:0000259" key="5">
    <source>
        <dbReference type="PROSITE" id="PS50945"/>
    </source>
</evidence>
<dbReference type="InterPro" id="IPR000299">
    <property type="entry name" value="FERM_domain"/>
</dbReference>
<dbReference type="InterPro" id="IPR014352">
    <property type="entry name" value="FERM/acyl-CoA-bd_prot_sf"/>
</dbReference>
<dbReference type="Pfam" id="PF16511">
    <property type="entry name" value="FERM_f0"/>
    <property type="match status" value="1"/>
</dbReference>
<dbReference type="Pfam" id="PF21865">
    <property type="entry name" value="TLN1-like_RS"/>
    <property type="match status" value="2"/>
</dbReference>
<dbReference type="FunFam" id="1.20.80.10:FF:000007">
    <property type="entry name" value="Talin 2"/>
    <property type="match status" value="1"/>
</dbReference>
<sequence>MGGGALETPKRRSTIKPRLGRRLIARQMASAIGRIRPQLSDCAPPGPVASPSRPSLLLLLPPAARHALRSFPESASLQRRARRDRRLLATKVRSLRIFSLAQSGQRWTARLDERSLGVDDCNCVYCGLKGVLGRILIRDRVGWPSSAQRAAPPTHPTVLATEVVCGGALCAAFYGVSHDRRPTRAAMGVLSLKVRIAERGVVKTMQFDPTTLVYDACKIIREKMPEATAGGQPKDYGLFLADDDPKKGVWMESGRTLEYYLVRNGDLLEYKKKLRTLKVRMLDGTVKMLMVDDSQPVGQMMIVICTKIGITNYEEYSMVRELSIKETDPYRSTGTLPKKEEKSGFGTLTLGRSKEKKMEQLRAKLHTDEELNWVDHSKTLREQGIEDTETLLLRRKYFFSDTNVDSRDPVQLNLLYVQCRDGVINGLHPVSKEEAIHLAGLQCQIQFGDFIETRHKNGGFLDLREFLPKEYVKTRDTEKKILQVYRQLNGLSELDAKVKYVHRCRSLKTYGVTFFLVKEKVKGKNKLVPRLLGINKECVMRVDEKTKDVLREWPLEQVRRWAASPNTFTLDFGDYQDGYYSVQTADGEKIAQLISGYIDIILKKKKVGDHLGIEGDEGSTMLEDVVSPAKATLMSHGQISHGYAQEGNVALPGVLRSGGDHQYSNGSLQRAQYGAVSGQVTSGYPPPGQKPRIIDTMTRSQRALVGTIEASIRAVEEAEEEMERPIELPHLGDDPASRKWRQMTLEVQKESVEDQLAAMGAATAEVVQLTAVPDEVDHTRVGAAISTISSNLPEMTKGVKTIAALMPEEERGDHLIEATRKLCGAFSDFLTAVNPIHDESANGMQTCQEKRTTVLAAAGRVGDFSQAMIQTIEEPSEEIKEFQDHLVQLAKSVATSTAQLVLRAKTVSAECDEPAQQDRVIHSATQCAFATSQLVACARVVAPTIDSPACQDQLTGAAKQVARAVEQLMLDAEGACKKETQKRSLGDIVEAARQVTRSLDELIGHIKTSPKQVRVTQQDQELETIITTSDRLISYQGSSSEMVRQAQVLAQATTHLVSHIKGEADTQPDNRDRLLGAARSVAQATTKMIEAAKDCQGRPQAAESQMALRTAAEDLQKATTEASADQIERRAIQRLEQAARVTASNATQTIGAANAAREYITTSHTQQEELFYQCTETAEYVPRLISSIKQSQNAQQPQEKIMAQSELVRQCTEVLQPCIRLVDVSQNTVPVVSDQSSALRLTTTSQQLSEGLAELRTALTRAQEVSVSMNLDYAIEVVRGLDDELDQFGRAAQQNQLYPVPGETAEGASTQLTTSTRVIGSALAQMLSATSRRDEQFVGVSAHDAAEGLRQLTGGVHGICATRRDAPSEKLIQSSRSVMQSSLQLFENVKVCLERPGDAGSQERLANVAKGVSSSLKECLSCLPGQQDFDAASQTIETMSRSVNISNIPPSARSYQEVQDDLVKSASRLTEATSRLVADTNKEPAVLRESLNNFVHTYKSFFSITLETTYHQQDQAVRQQMVSGIQTISSEASRLLSSVRASHTEPNNSTSRQQLTTVARSLAEAVNRLIDVCTSGAPWQNECDNALRQIEAVRHILENPVQPVSDLNYYECLDTVTEQSKRLGDGMTGIAHYAKALNMESFCQSVREVSNAVCGLAEGAAQAAYMVGVSDSNSTPGRSGLIESAKCDRSVQFVREVCERITARRYNQQQILDDATAVAKHTSTLANVCRDASNRTSNVNAKKHFINCARDVASSTATLITAVKKLDQSFSEQHQSECSQSAQSLLSAVNSLSAFVQSPEFASVPARIAAGGRQAQQPIVQAGKHMLDGSCQMIGTAKMLATSPKDPPTWQRLADNSKVVSESIKSLVSAIRDKAPGQNECDSAIERMNTLINAVDQASLAAYNQSLPARNDKSDQGYHQQILQAASQIQERIEGLSIAAKREAENLGHRVSQEMGHFEPLVDGCVGAASLSYNDKQQISLFDQCKTVAEAQLQLLYACKDAGGNPKARDFHTAVDEAAGQLREALTELQMNVQSTASEAGVVSGMVESISRSIARTDENVHTSQLTNVSFVDAQTRMVRACKEITRIAQEMVTKSYNDTHALGSLALELSQQYAQLAEDSRLAVAAAHSPDVAQKIRSAVQELGTGCIELVKQAGAVRAHPDDQFSKRELTKAAQIVTEKVQFVLSALHSGSKGTQACINAASTVSGIIGDLDTTIMFATAGTLNPDQSSDQFSDHRDAILKTAKALVEDTKALVAGAASNQEQLAVAAQNAVRTIVQLSDVVKSGATSLTSHNSEAQVMVIHAVRDVAAALSNLIQATKNASGRSLQDTAMTYLKDAAKVMVTNVTSLLKTVKTVEDEHHRGTRALEAAIEAIAQEIRSYDSSEAPTRTANPEDLLRVTRPITESTARAAAAGQSCQQEDVIVAANLARKAVFDLLTTAKEAAFSAESPETRYRALDAGRDVAIKVRELLQTLHTVLQNPSQEAKSALIPASRAIAQAVSDLVGFGEILKGEGWVDPSDPAVIAENELLGAANSIEAAAQKLMLLRPRRDVQAVDQNLPFDEQILEAAKSIASAVQALVKAASAAQRELVAQGRVDPRPLQSSEDYQWSEGLISAARMVAAAVHSLCEAANALVQGHATEERLISAAKQVAASTAHLLVACKVKADQNSMSMRRLQGAGHAVKTATEHLVHAAKKAIEAEDERTLIISQRMVSGIAQVMDAQEQVLRKERELLEARGKLSAIRKAKYKDHPAGSHE</sequence>
<dbReference type="WBParaSite" id="PSAMB.scaffold1085size36142.g10814.t1">
    <property type="protein sequence ID" value="PSAMB.scaffold1085size36142.g10814.t1"/>
    <property type="gene ID" value="PSAMB.scaffold1085size36142.g10814"/>
</dbReference>
<dbReference type="SUPFAM" id="SSF109885">
    <property type="entry name" value="I/LWEQ domain"/>
    <property type="match status" value="4"/>
</dbReference>
<dbReference type="SUPFAM" id="SSF47220">
    <property type="entry name" value="alpha-catenin/vinculin-like"/>
    <property type="match status" value="5"/>
</dbReference>
<dbReference type="Gene3D" id="1.20.1420.10">
    <property type="entry name" value="Talin, central domain"/>
    <property type="match status" value="7"/>
</dbReference>
<dbReference type="Gene3D" id="3.10.20.90">
    <property type="entry name" value="Phosphatidylinositol 3-kinase Catalytic Subunit, Chain A, domain 1"/>
    <property type="match status" value="2"/>
</dbReference>
<name>A0A914UMG2_9BILA</name>
<keyword evidence="2" id="KW-0963">Cytoplasm</keyword>
<dbReference type="CDD" id="cd17090">
    <property type="entry name" value="FERM_F1_TLN"/>
    <property type="match status" value="1"/>
</dbReference>
<dbReference type="GO" id="GO:0051015">
    <property type="term" value="F:actin filament binding"/>
    <property type="evidence" value="ECO:0007669"/>
    <property type="project" value="InterPro"/>
</dbReference>
<dbReference type="InterPro" id="IPR032425">
    <property type="entry name" value="FERM_f0"/>
</dbReference>
<dbReference type="InterPro" id="IPR036723">
    <property type="entry name" value="Alpha-catenin/vinculin-like_sf"/>
</dbReference>
<dbReference type="InterPro" id="IPR002558">
    <property type="entry name" value="ILWEQ_dom"/>
</dbReference>
<dbReference type="CDD" id="cd17089">
    <property type="entry name" value="FERM_F0_TLN"/>
    <property type="match status" value="1"/>
</dbReference>
<dbReference type="SUPFAM" id="SSF50729">
    <property type="entry name" value="PH domain-like"/>
    <property type="match status" value="1"/>
</dbReference>
<feature type="domain" description="I/LWEQ" evidence="5">
    <location>
        <begin position="2514"/>
        <end position="2752"/>
    </location>
</feature>
<dbReference type="InterPro" id="IPR036476">
    <property type="entry name" value="Talin_cent_sf"/>
</dbReference>
<evidence type="ECO:0000256" key="1">
    <source>
        <dbReference type="ARBA" id="ARBA00004245"/>
    </source>
</evidence>
<dbReference type="InterPro" id="IPR002404">
    <property type="entry name" value="IRS_PTB"/>
</dbReference>
<dbReference type="Pfam" id="PF08913">
    <property type="entry name" value="VBS"/>
    <property type="match status" value="1"/>
</dbReference>
<dbReference type="Gene3D" id="2.30.29.30">
    <property type="entry name" value="Pleckstrin-homology domain (PH domain)/Phosphotyrosine-binding domain (PTB)"/>
    <property type="match status" value="1"/>
</dbReference>
<dbReference type="Pfam" id="PF25177">
    <property type="entry name" value="Talin_VBS2"/>
    <property type="match status" value="1"/>
</dbReference>
<dbReference type="GO" id="GO:0005200">
    <property type="term" value="F:structural constituent of cytoskeleton"/>
    <property type="evidence" value="ECO:0007669"/>
    <property type="project" value="InterPro"/>
</dbReference>